<evidence type="ECO:0000256" key="10">
    <source>
        <dbReference type="ARBA" id="ARBA00023136"/>
    </source>
</evidence>
<keyword evidence="5 11" id="KW-0349">Heme</keyword>
<evidence type="ECO:0000313" key="14">
    <source>
        <dbReference type="Proteomes" id="UP000759131"/>
    </source>
</evidence>
<sequence>TLLSSNVHIEKSREYTFFQPWLGLGLLTSTGNRWQSHRKLLTPSFHFRILENFVPVINGQQNVMIDIIDSKLSQNNGLIDDIRPIITNCALDTICETAMGIDIKAQTALDSQYVNSLRDILTLFLMRFISPWLWLEFIYRLSPSGKQFKKNVNVLHEFTESVIKERKTEFMRKMNEKGNNSLDEVMEELGSKRKLAFLDSLLVHHIRNPREFTENDIREEVDTFMFEGHDTTAAALTFALMLIGLDDRVQAKIHEEMDAIFHDDMCRDITTDDLRQMRYLEQCIKEALRLYPSVSYIAREANEDLTIGEHVVPKGTTCMVLFYMLHRDPKVFPNPEVYDPNRFVSDGPDVQSRHPYAYVPFSAGPRNCIGQKFALLEEKALLAAILRRYRIRCLIARHDLKLDYALILKPSSKIPMKFTKRF</sequence>
<protein>
    <recommendedName>
        <fullName evidence="15">Cytochrome P450</fullName>
    </recommendedName>
</protein>
<evidence type="ECO:0000256" key="9">
    <source>
        <dbReference type="ARBA" id="ARBA00023033"/>
    </source>
</evidence>
<dbReference type="Gene3D" id="1.10.630.10">
    <property type="entry name" value="Cytochrome P450"/>
    <property type="match status" value="1"/>
</dbReference>
<dbReference type="GO" id="GO:0016705">
    <property type="term" value="F:oxidoreductase activity, acting on paired donors, with incorporation or reduction of molecular oxygen"/>
    <property type="evidence" value="ECO:0007669"/>
    <property type="project" value="InterPro"/>
</dbReference>
<dbReference type="PANTHER" id="PTHR24291:SF189">
    <property type="entry name" value="CYTOCHROME P450 4C3-RELATED"/>
    <property type="match status" value="1"/>
</dbReference>
<accession>A0A7R9KP62</accession>
<dbReference type="SUPFAM" id="SSF48264">
    <property type="entry name" value="Cytochrome P450"/>
    <property type="match status" value="1"/>
</dbReference>
<dbReference type="Pfam" id="PF00067">
    <property type="entry name" value="p450"/>
    <property type="match status" value="1"/>
</dbReference>
<proteinExistence type="inferred from homology"/>
<evidence type="ECO:0000313" key="13">
    <source>
        <dbReference type="EMBL" id="CAD7626810.1"/>
    </source>
</evidence>
<dbReference type="PROSITE" id="PS00086">
    <property type="entry name" value="CYTOCHROME_P450"/>
    <property type="match status" value="1"/>
</dbReference>
<comment type="subcellular location">
    <subcellularLocation>
        <location evidence="3">Endoplasmic reticulum membrane</location>
    </subcellularLocation>
</comment>
<dbReference type="PRINTS" id="PR00385">
    <property type="entry name" value="P450"/>
</dbReference>
<keyword evidence="9 12" id="KW-0503">Monooxygenase</keyword>
<evidence type="ECO:0000256" key="6">
    <source>
        <dbReference type="ARBA" id="ARBA00022723"/>
    </source>
</evidence>
<keyword evidence="10" id="KW-0472">Membrane</keyword>
<evidence type="ECO:0000256" key="11">
    <source>
        <dbReference type="PIRSR" id="PIRSR602403-1"/>
    </source>
</evidence>
<keyword evidence="7" id="KW-0256">Endoplasmic reticulum</keyword>
<dbReference type="Proteomes" id="UP000759131">
    <property type="component" value="Unassembled WGS sequence"/>
</dbReference>
<evidence type="ECO:0000256" key="2">
    <source>
        <dbReference type="ARBA" id="ARBA00003690"/>
    </source>
</evidence>
<feature type="binding site" description="axial binding residue" evidence="11">
    <location>
        <position position="368"/>
    </location>
    <ligand>
        <name>heme</name>
        <dbReference type="ChEBI" id="CHEBI:30413"/>
    </ligand>
    <ligandPart>
        <name>Fe</name>
        <dbReference type="ChEBI" id="CHEBI:18248"/>
    </ligandPart>
</feature>
<dbReference type="InterPro" id="IPR002403">
    <property type="entry name" value="Cyt_P450_E_grp-IV"/>
</dbReference>
<organism evidence="13">
    <name type="scientific">Medioppia subpectinata</name>
    <dbReference type="NCBI Taxonomy" id="1979941"/>
    <lineage>
        <taxon>Eukaryota</taxon>
        <taxon>Metazoa</taxon>
        <taxon>Ecdysozoa</taxon>
        <taxon>Arthropoda</taxon>
        <taxon>Chelicerata</taxon>
        <taxon>Arachnida</taxon>
        <taxon>Acari</taxon>
        <taxon>Acariformes</taxon>
        <taxon>Sarcoptiformes</taxon>
        <taxon>Oribatida</taxon>
        <taxon>Brachypylina</taxon>
        <taxon>Oppioidea</taxon>
        <taxon>Oppiidae</taxon>
        <taxon>Medioppia</taxon>
    </lineage>
</organism>
<dbReference type="InterPro" id="IPR001128">
    <property type="entry name" value="Cyt_P450"/>
</dbReference>
<comment type="similarity">
    <text evidence="4 12">Belongs to the cytochrome P450 family.</text>
</comment>
<keyword evidence="6 11" id="KW-0479">Metal-binding</keyword>
<evidence type="ECO:0000256" key="3">
    <source>
        <dbReference type="ARBA" id="ARBA00004586"/>
    </source>
</evidence>
<dbReference type="EMBL" id="CAJPIZ010004176">
    <property type="protein sequence ID" value="CAG2107240.1"/>
    <property type="molecule type" value="Genomic_DNA"/>
</dbReference>
<keyword evidence="14" id="KW-1185">Reference proteome</keyword>
<evidence type="ECO:0000256" key="8">
    <source>
        <dbReference type="ARBA" id="ARBA00023004"/>
    </source>
</evidence>
<evidence type="ECO:0000256" key="1">
    <source>
        <dbReference type="ARBA" id="ARBA00001971"/>
    </source>
</evidence>
<evidence type="ECO:0008006" key="15">
    <source>
        <dbReference type="Google" id="ProtNLM"/>
    </source>
</evidence>
<keyword evidence="12" id="KW-0560">Oxidoreductase</keyword>
<dbReference type="CDD" id="cd20628">
    <property type="entry name" value="CYP4"/>
    <property type="match status" value="1"/>
</dbReference>
<evidence type="ECO:0000256" key="12">
    <source>
        <dbReference type="RuleBase" id="RU000461"/>
    </source>
</evidence>
<dbReference type="InterPro" id="IPR036396">
    <property type="entry name" value="Cyt_P450_sf"/>
</dbReference>
<comment type="cofactor">
    <cofactor evidence="1 11">
        <name>heme</name>
        <dbReference type="ChEBI" id="CHEBI:30413"/>
    </cofactor>
</comment>
<dbReference type="GO" id="GO:0005789">
    <property type="term" value="C:endoplasmic reticulum membrane"/>
    <property type="evidence" value="ECO:0007669"/>
    <property type="project" value="UniProtKB-SubCell"/>
</dbReference>
<reference evidence="13" key="1">
    <citation type="submission" date="2020-11" db="EMBL/GenBank/DDBJ databases">
        <authorList>
            <person name="Tran Van P."/>
        </authorList>
    </citation>
    <scope>NUCLEOTIDE SEQUENCE</scope>
</reference>
<dbReference type="GO" id="GO:0005506">
    <property type="term" value="F:iron ion binding"/>
    <property type="evidence" value="ECO:0007669"/>
    <property type="project" value="InterPro"/>
</dbReference>
<evidence type="ECO:0000256" key="5">
    <source>
        <dbReference type="ARBA" id="ARBA00022617"/>
    </source>
</evidence>
<dbReference type="PRINTS" id="PR00465">
    <property type="entry name" value="EP450IV"/>
</dbReference>
<dbReference type="GO" id="GO:0004497">
    <property type="term" value="F:monooxygenase activity"/>
    <property type="evidence" value="ECO:0007669"/>
    <property type="project" value="UniProtKB-KW"/>
</dbReference>
<dbReference type="GO" id="GO:0020037">
    <property type="term" value="F:heme binding"/>
    <property type="evidence" value="ECO:0007669"/>
    <property type="project" value="InterPro"/>
</dbReference>
<name>A0A7R9KP62_9ACAR</name>
<gene>
    <name evidence="13" type="ORF">OSB1V03_LOCUS7242</name>
</gene>
<feature type="non-terminal residue" evidence="13">
    <location>
        <position position="1"/>
    </location>
</feature>
<keyword evidence="8 11" id="KW-0408">Iron</keyword>
<dbReference type="InterPro" id="IPR017972">
    <property type="entry name" value="Cyt_P450_CS"/>
</dbReference>
<dbReference type="OrthoDB" id="6512715at2759"/>
<evidence type="ECO:0000256" key="7">
    <source>
        <dbReference type="ARBA" id="ARBA00022824"/>
    </source>
</evidence>
<dbReference type="AlphaFoldDB" id="A0A7R9KP62"/>
<dbReference type="PANTHER" id="PTHR24291">
    <property type="entry name" value="CYTOCHROME P450 FAMILY 4"/>
    <property type="match status" value="1"/>
</dbReference>
<dbReference type="EMBL" id="OC858751">
    <property type="protein sequence ID" value="CAD7626810.1"/>
    <property type="molecule type" value="Genomic_DNA"/>
</dbReference>
<evidence type="ECO:0000256" key="4">
    <source>
        <dbReference type="ARBA" id="ARBA00010617"/>
    </source>
</evidence>
<dbReference type="InterPro" id="IPR050196">
    <property type="entry name" value="Cytochrome_P450_Monoox"/>
</dbReference>
<comment type="function">
    <text evidence="2">May be involved in the metabolism of insect hormones and in the breakdown of synthetic insecticides.</text>
</comment>